<dbReference type="KEGG" id="scm:SCHCO_02517325"/>
<gene>
    <name evidence="1" type="ORF">SCHCODRAFT_86335</name>
</gene>
<keyword evidence="2" id="KW-1185">Reference proteome</keyword>
<reference evidence="1 2" key="1">
    <citation type="journal article" date="2010" name="Nat. Biotechnol.">
        <title>Genome sequence of the model mushroom Schizophyllum commune.</title>
        <authorList>
            <person name="Ohm R.A."/>
            <person name="de Jong J.F."/>
            <person name="Lugones L.G."/>
            <person name="Aerts A."/>
            <person name="Kothe E."/>
            <person name="Stajich J.E."/>
            <person name="de Vries R.P."/>
            <person name="Record E."/>
            <person name="Levasseur A."/>
            <person name="Baker S.E."/>
            <person name="Bartholomew K.A."/>
            <person name="Coutinho P.M."/>
            <person name="Erdmann S."/>
            <person name="Fowler T.J."/>
            <person name="Gathman A.C."/>
            <person name="Lombard V."/>
            <person name="Henrissat B."/>
            <person name="Knabe N."/>
            <person name="Kuees U."/>
            <person name="Lilly W.W."/>
            <person name="Lindquist E."/>
            <person name="Lucas S."/>
            <person name="Magnuson J.K."/>
            <person name="Piumi F."/>
            <person name="Raudaskoski M."/>
            <person name="Salamov A."/>
            <person name="Schmutz J."/>
            <person name="Schwarze F.W.M.R."/>
            <person name="vanKuyk P.A."/>
            <person name="Horton J.S."/>
            <person name="Grigoriev I.V."/>
            <person name="Woesten H.A.B."/>
        </authorList>
    </citation>
    <scope>NUCLEOTIDE SEQUENCE [LARGE SCALE GENOMIC DNA]</scope>
    <source>
        <strain evidence="2">H4-8 / FGSC 9210</strain>
    </source>
</reference>
<dbReference type="Proteomes" id="UP000007431">
    <property type="component" value="Unassembled WGS sequence"/>
</dbReference>
<accession>D8QM34</accession>
<evidence type="ECO:0000313" key="2">
    <source>
        <dbReference type="Proteomes" id="UP000007431"/>
    </source>
</evidence>
<name>D8QM34_SCHCM</name>
<organism evidence="2">
    <name type="scientific">Schizophyllum commune (strain H4-8 / FGSC 9210)</name>
    <name type="common">Split gill fungus</name>
    <dbReference type="NCBI Taxonomy" id="578458"/>
    <lineage>
        <taxon>Eukaryota</taxon>
        <taxon>Fungi</taxon>
        <taxon>Dikarya</taxon>
        <taxon>Basidiomycota</taxon>
        <taxon>Agaricomycotina</taxon>
        <taxon>Agaricomycetes</taxon>
        <taxon>Agaricomycetidae</taxon>
        <taxon>Agaricales</taxon>
        <taxon>Schizophyllaceae</taxon>
        <taxon>Schizophyllum</taxon>
    </lineage>
</organism>
<dbReference type="OrthoDB" id="2322499at2759"/>
<protein>
    <submittedName>
        <fullName evidence="1">Expressed protein</fullName>
    </submittedName>
</protein>
<proteinExistence type="predicted"/>
<sequence>MIASKGWTDKPFYHPDAAPGRITFDAEASRHAEILITACGLDPKKATFADMESLSVHVECLACKGKKRLAMGWRAALLHSLNEHGARLRNGEQISSRWSVVKNANDLKRIMAEELRPPLWQKTTRIGLRCTLPNCNAHMICLKGQRDAFDWHSAVAHKNLSRASDTSMVSHYLAPVQF</sequence>
<evidence type="ECO:0000313" key="1">
    <source>
        <dbReference type="EMBL" id="EFI91214.1"/>
    </source>
</evidence>
<dbReference type="HOGENOM" id="CLU_1511431_0_0_1"/>
<dbReference type="AlphaFoldDB" id="D8QM34"/>
<dbReference type="EMBL" id="GL377319">
    <property type="protein sequence ID" value="EFI91214.1"/>
    <property type="molecule type" value="Genomic_DNA"/>
</dbReference>
<dbReference type="GeneID" id="9588633"/>
<dbReference type="VEuPathDB" id="FungiDB:SCHCODRAFT_02517325"/>
<dbReference type="InParanoid" id="D8QM34"/>
<dbReference type="RefSeq" id="XP_003026117.1">
    <property type="nucleotide sequence ID" value="XM_003026071.1"/>
</dbReference>